<dbReference type="AlphaFoldDB" id="A0A6L2K428"/>
<keyword evidence="1" id="KW-0695">RNA-directed DNA polymerase</keyword>
<dbReference type="SUPFAM" id="SSF50630">
    <property type="entry name" value="Acid proteases"/>
    <property type="match status" value="1"/>
</dbReference>
<dbReference type="PANTHER" id="PTHR33067">
    <property type="entry name" value="RNA-DIRECTED DNA POLYMERASE-RELATED"/>
    <property type="match status" value="1"/>
</dbReference>
<protein>
    <submittedName>
        <fullName evidence="1">Reverse transcriptase domain-containing protein</fullName>
    </submittedName>
</protein>
<proteinExistence type="predicted"/>
<dbReference type="PANTHER" id="PTHR33067:SF35">
    <property type="entry name" value="ASPARTIC PEPTIDASE DDI1-TYPE DOMAIN-CONTAINING PROTEIN"/>
    <property type="match status" value="1"/>
</dbReference>
<comment type="caution">
    <text evidence="1">The sequence shown here is derived from an EMBL/GenBank/DDBJ whole genome shotgun (WGS) entry which is preliminary data.</text>
</comment>
<evidence type="ECO:0000313" key="1">
    <source>
        <dbReference type="EMBL" id="GEU44161.1"/>
    </source>
</evidence>
<sequence length="414" mass="46989">MFKELYINITLADALILMPKYQKILKALLSYKNKLQELANTPLNENCSTVILKKLLKKLRDLGKFLIPCGFNELKYKALADLGASINLMPLSVWKKLGLLELISTCMTLELANQAICTPARIARDVFILVDKFTFPFDFIIVNYESDPRVPLILGGTFLRTTRALIDVHGGNVLPEKLLDLDSTKNLHPPLHVNPLSGSTTYFSSLNQLLEEFADELTLVTFPSKYDDDLQFDIESNLKEIEYLFHHDPIKDIDSSLKDSTDQSNLANLDNNLVDSMAEMFPDEHALDYSFPLIFDIYDDDIFEVKFDTKNVYDDPFDSKGEKIKESKLLIDGLDLPCDFLPFEYDLILSENFSRVDALPLTNSDDKLAISNASLMLEDVDPPLCELIFFKEVPRALASALTLVDYAFVNLREE</sequence>
<organism evidence="1">
    <name type="scientific">Tanacetum cinerariifolium</name>
    <name type="common">Dalmatian daisy</name>
    <name type="synonym">Chrysanthemum cinerariifolium</name>
    <dbReference type="NCBI Taxonomy" id="118510"/>
    <lineage>
        <taxon>Eukaryota</taxon>
        <taxon>Viridiplantae</taxon>
        <taxon>Streptophyta</taxon>
        <taxon>Embryophyta</taxon>
        <taxon>Tracheophyta</taxon>
        <taxon>Spermatophyta</taxon>
        <taxon>Magnoliopsida</taxon>
        <taxon>eudicotyledons</taxon>
        <taxon>Gunneridae</taxon>
        <taxon>Pentapetalae</taxon>
        <taxon>asterids</taxon>
        <taxon>campanulids</taxon>
        <taxon>Asterales</taxon>
        <taxon>Asteraceae</taxon>
        <taxon>Asteroideae</taxon>
        <taxon>Anthemideae</taxon>
        <taxon>Anthemidinae</taxon>
        <taxon>Tanacetum</taxon>
    </lineage>
</organism>
<dbReference type="Gene3D" id="2.40.70.10">
    <property type="entry name" value="Acid Proteases"/>
    <property type="match status" value="1"/>
</dbReference>
<keyword evidence="1" id="KW-0808">Transferase</keyword>
<dbReference type="InterPro" id="IPR021109">
    <property type="entry name" value="Peptidase_aspartic_dom_sf"/>
</dbReference>
<gene>
    <name evidence="1" type="ORF">Tci_016139</name>
</gene>
<name>A0A6L2K428_TANCI</name>
<dbReference type="GO" id="GO:0003964">
    <property type="term" value="F:RNA-directed DNA polymerase activity"/>
    <property type="evidence" value="ECO:0007669"/>
    <property type="project" value="UniProtKB-KW"/>
</dbReference>
<accession>A0A6L2K428</accession>
<dbReference type="EMBL" id="BKCJ010001807">
    <property type="protein sequence ID" value="GEU44161.1"/>
    <property type="molecule type" value="Genomic_DNA"/>
</dbReference>
<keyword evidence="1" id="KW-0548">Nucleotidyltransferase</keyword>
<reference evidence="1" key="1">
    <citation type="journal article" date="2019" name="Sci. Rep.">
        <title>Draft genome of Tanacetum cinerariifolium, the natural source of mosquito coil.</title>
        <authorList>
            <person name="Yamashiro T."/>
            <person name="Shiraishi A."/>
            <person name="Satake H."/>
            <person name="Nakayama K."/>
        </authorList>
    </citation>
    <scope>NUCLEOTIDE SEQUENCE</scope>
</reference>
<dbReference type="CDD" id="cd00303">
    <property type="entry name" value="retropepsin_like"/>
    <property type="match status" value="1"/>
</dbReference>